<protein>
    <submittedName>
        <fullName evidence="1">Uncharacterized protein</fullName>
    </submittedName>
</protein>
<dbReference type="RefSeq" id="WP_090557999.1">
    <property type="nucleotide sequence ID" value="NZ_FNRA01000008.1"/>
</dbReference>
<evidence type="ECO:0000313" key="1">
    <source>
        <dbReference type="EMBL" id="SEB00735.1"/>
    </source>
</evidence>
<proteinExistence type="predicted"/>
<sequence length="207" mass="22790">MKNFILSISCICLLGLGSCKKTHYEWEGYTYTAIPTVKIDTAISALPTRQNAKVSFFNLKDANLADERMSFTLNWEGSGYASITSIEVYRSFNKAEASVPAYPIVISSPGNQYPNIAQFPIPGNIGTADVLYETVTTFPKTYTFTAAELAALNKVSLSSVAVNDYFLFKFVVNLSDGRRVAAWFANLADESRGEPGETRTGVRFKSQ</sequence>
<organism evidence="1 2">
    <name type="scientific">Pedobacter hartonius</name>
    <dbReference type="NCBI Taxonomy" id="425514"/>
    <lineage>
        <taxon>Bacteria</taxon>
        <taxon>Pseudomonadati</taxon>
        <taxon>Bacteroidota</taxon>
        <taxon>Sphingobacteriia</taxon>
        <taxon>Sphingobacteriales</taxon>
        <taxon>Sphingobacteriaceae</taxon>
        <taxon>Pedobacter</taxon>
    </lineage>
</organism>
<accession>A0A1H4FTV1</accession>
<dbReference type="EMBL" id="FNRA01000008">
    <property type="protein sequence ID" value="SEB00735.1"/>
    <property type="molecule type" value="Genomic_DNA"/>
</dbReference>
<keyword evidence="2" id="KW-1185">Reference proteome</keyword>
<name>A0A1H4FTV1_9SPHI</name>
<dbReference type="OrthoDB" id="649906at2"/>
<reference evidence="1 2" key="1">
    <citation type="submission" date="2016-10" db="EMBL/GenBank/DDBJ databases">
        <authorList>
            <person name="de Groot N.N."/>
        </authorList>
    </citation>
    <scope>NUCLEOTIDE SEQUENCE [LARGE SCALE GENOMIC DNA]</scope>
    <source>
        <strain evidence="1 2">DSM 19033</strain>
    </source>
</reference>
<gene>
    <name evidence="1" type="ORF">SAMN05443550_108134</name>
</gene>
<dbReference type="Proteomes" id="UP000198850">
    <property type="component" value="Unassembled WGS sequence"/>
</dbReference>
<evidence type="ECO:0000313" key="2">
    <source>
        <dbReference type="Proteomes" id="UP000198850"/>
    </source>
</evidence>
<dbReference type="AlphaFoldDB" id="A0A1H4FTV1"/>
<dbReference type="PROSITE" id="PS51257">
    <property type="entry name" value="PROKAR_LIPOPROTEIN"/>
    <property type="match status" value="1"/>
</dbReference>
<dbReference type="STRING" id="425514.SAMN05443550_108134"/>